<sequence>MRESGVRNAGRRPGRRGVLAGAGALAAAAWLAPAVARAAGRRGRGGERAAAGGLARATLPRPSGPFPVGTVSVRLVDRSRPDPWVPEVPYRELMVSLRYPAREVAGLRRAPQLTAGEAAAFDQLNNFAGLLPAGAVDWAGTRTFAYEDAPLDRRHGPRPVVLYSPGVLDPRSFGTTLTDELASRGHVVVTVDHTYEVSAVEFPGGRVLTSVLPAEAEAAAEAGTLTELLRKTAAVRVADTRFVLDQLTALPAGGGQLPWRFRHAVDTGAIGMFGQSAGGFTALQAMHDDPRLTAAADLDGVLAYVQEDTEPGGLSPVAVDGLEGPVLLMGMEGHDHHSVPSWGALWEHSTGPRADLTLSGSRHATFTDAAWMLPSLAPRLGLPAEAVAETIGTIPAGRAVAAQRAYVAGFFASRLLGRGDESLWEGPSPLFPEIRFVS</sequence>
<dbReference type="PROSITE" id="PS51318">
    <property type="entry name" value="TAT"/>
    <property type="match status" value="1"/>
</dbReference>
<keyword evidence="6" id="KW-1185">Reference proteome</keyword>
<evidence type="ECO:0000256" key="3">
    <source>
        <dbReference type="ARBA" id="ARBA00023098"/>
    </source>
</evidence>
<dbReference type="InterPro" id="IPR029058">
    <property type="entry name" value="AB_hydrolase_fold"/>
</dbReference>
<name>A0A3A9Z5Y6_9ACTN</name>
<reference evidence="5 6" key="1">
    <citation type="journal article" date="2014" name="Int. J. Syst. Evol. Microbiol.">
        <title>Streptomyces hoynatensis sp. nov., isolated from deep marine sediment.</title>
        <authorList>
            <person name="Veyisoglu A."/>
            <person name="Sahin N."/>
        </authorList>
    </citation>
    <scope>NUCLEOTIDE SEQUENCE [LARGE SCALE GENOMIC DNA]</scope>
    <source>
        <strain evidence="5 6">KCTC 29097</strain>
    </source>
</reference>
<dbReference type="SUPFAM" id="SSF53474">
    <property type="entry name" value="alpha/beta-Hydrolases"/>
    <property type="match status" value="1"/>
</dbReference>
<dbReference type="Gene3D" id="3.40.50.1820">
    <property type="entry name" value="alpha/beta hydrolase"/>
    <property type="match status" value="1"/>
</dbReference>
<dbReference type="InterPro" id="IPR006311">
    <property type="entry name" value="TAT_signal"/>
</dbReference>
<accession>A0A3A9Z5Y6</accession>
<protein>
    <submittedName>
        <fullName evidence="5">Hydrolase</fullName>
    </submittedName>
</protein>
<feature type="region of interest" description="Disordered" evidence="4">
    <location>
        <begin position="41"/>
        <end position="61"/>
    </location>
</feature>
<proteinExistence type="predicted"/>
<keyword evidence="2" id="KW-0442">Lipid degradation</keyword>
<evidence type="ECO:0000313" key="6">
    <source>
        <dbReference type="Proteomes" id="UP000272474"/>
    </source>
</evidence>
<gene>
    <name evidence="5" type="ORF">D7294_09435</name>
</gene>
<evidence type="ECO:0000256" key="1">
    <source>
        <dbReference type="ARBA" id="ARBA00022801"/>
    </source>
</evidence>
<evidence type="ECO:0000313" key="5">
    <source>
        <dbReference type="EMBL" id="RKN43902.1"/>
    </source>
</evidence>
<dbReference type="EMBL" id="RBAL01000004">
    <property type="protein sequence ID" value="RKN43902.1"/>
    <property type="molecule type" value="Genomic_DNA"/>
</dbReference>
<dbReference type="OrthoDB" id="569821at2"/>
<dbReference type="Proteomes" id="UP000272474">
    <property type="component" value="Unassembled WGS sequence"/>
</dbReference>
<dbReference type="GO" id="GO:0003847">
    <property type="term" value="F:1-alkyl-2-acetylglycerophosphocholine esterase activity"/>
    <property type="evidence" value="ECO:0007669"/>
    <property type="project" value="TreeGrafter"/>
</dbReference>
<comment type="caution">
    <text evidence="5">The sequence shown here is derived from an EMBL/GenBank/DDBJ whole genome shotgun (WGS) entry which is preliminary data.</text>
</comment>
<keyword evidence="1 5" id="KW-0378">Hydrolase</keyword>
<evidence type="ECO:0000256" key="4">
    <source>
        <dbReference type="SAM" id="MobiDB-lite"/>
    </source>
</evidence>
<dbReference type="PANTHER" id="PTHR10272">
    <property type="entry name" value="PLATELET-ACTIVATING FACTOR ACETYLHYDROLASE"/>
    <property type="match status" value="1"/>
</dbReference>
<feature type="compositionally biased region" description="Low complexity" evidence="4">
    <location>
        <begin position="48"/>
        <end position="57"/>
    </location>
</feature>
<evidence type="ECO:0000256" key="2">
    <source>
        <dbReference type="ARBA" id="ARBA00022963"/>
    </source>
</evidence>
<keyword evidence="3" id="KW-0443">Lipid metabolism</keyword>
<organism evidence="5 6">
    <name type="scientific">Streptomyces hoynatensis</name>
    <dbReference type="NCBI Taxonomy" id="1141874"/>
    <lineage>
        <taxon>Bacteria</taxon>
        <taxon>Bacillati</taxon>
        <taxon>Actinomycetota</taxon>
        <taxon>Actinomycetes</taxon>
        <taxon>Kitasatosporales</taxon>
        <taxon>Streptomycetaceae</taxon>
        <taxon>Streptomyces</taxon>
    </lineage>
</organism>
<dbReference type="AlphaFoldDB" id="A0A3A9Z5Y6"/>
<dbReference type="GO" id="GO:0016042">
    <property type="term" value="P:lipid catabolic process"/>
    <property type="evidence" value="ECO:0007669"/>
    <property type="project" value="UniProtKB-KW"/>
</dbReference>
<dbReference type="PANTHER" id="PTHR10272:SF0">
    <property type="entry name" value="PLATELET-ACTIVATING FACTOR ACETYLHYDROLASE"/>
    <property type="match status" value="1"/>
</dbReference>